<dbReference type="InterPro" id="IPR005532">
    <property type="entry name" value="SUMF_dom"/>
</dbReference>
<dbReference type="InterPro" id="IPR051043">
    <property type="entry name" value="Sulfatase_Mod_Factor_Kinase"/>
</dbReference>
<accession>A0AAU8LT80</accession>
<dbReference type="AlphaFoldDB" id="A0AAU8LT80"/>
<dbReference type="SUPFAM" id="SSF56436">
    <property type="entry name" value="C-type lectin-like"/>
    <property type="match status" value="1"/>
</dbReference>
<reference evidence="2" key="2">
    <citation type="submission" date="2024-06" db="EMBL/GenBank/DDBJ databases">
        <authorList>
            <person name="Plum-Jensen L.E."/>
            <person name="Schramm A."/>
            <person name="Marshall I.P.G."/>
        </authorList>
    </citation>
    <scope>NUCLEOTIDE SEQUENCE</scope>
    <source>
        <strain evidence="2">Rat1</strain>
    </source>
</reference>
<dbReference type="InterPro" id="IPR016187">
    <property type="entry name" value="CTDL_fold"/>
</dbReference>
<feature type="domain" description="Sulfatase-modifying factor enzyme-like" evidence="1">
    <location>
        <begin position="576"/>
        <end position="800"/>
    </location>
</feature>
<dbReference type="Pfam" id="PF03781">
    <property type="entry name" value="FGE-sulfatase"/>
    <property type="match status" value="1"/>
</dbReference>
<evidence type="ECO:0000313" key="2">
    <source>
        <dbReference type="EMBL" id="XCN72339.1"/>
    </source>
</evidence>
<name>A0AAU8LT80_9BACT</name>
<dbReference type="KEGG" id="eaj:Q3M24_18855"/>
<dbReference type="PANTHER" id="PTHR23150:SF19">
    <property type="entry name" value="FORMYLGLYCINE-GENERATING ENZYME"/>
    <property type="match status" value="1"/>
</dbReference>
<reference evidence="2" key="1">
    <citation type="journal article" date="2024" name="Syst. Appl. Microbiol.">
        <title>First single-strain enrichments of Electrothrix cable bacteria, description of E. aestuarii sp. nov. and E. rattekaaiensis sp. nov., and proposal of a cable bacteria taxonomy following the rules of the SeqCode.</title>
        <authorList>
            <person name="Plum-Jensen L.E."/>
            <person name="Schramm A."/>
            <person name="Marshall I.P.G."/>
        </authorList>
    </citation>
    <scope>NUCLEOTIDE SEQUENCE</scope>
    <source>
        <strain evidence="2">Rat1</strain>
    </source>
</reference>
<dbReference type="Gene3D" id="3.90.1580.10">
    <property type="entry name" value="paralog of FGE (formylglycine-generating enzyme)"/>
    <property type="match status" value="1"/>
</dbReference>
<dbReference type="PANTHER" id="PTHR23150">
    <property type="entry name" value="SULFATASE MODIFYING FACTOR 1, 2"/>
    <property type="match status" value="1"/>
</dbReference>
<sequence length="809" mass="92433">MRKLKTQVSRADILRFLAVTRRVPWNAAAKLTGYSLQLEQHKPKKKQQTNRSRRAQQILAHLAAETPVLDKIAEAKEITCTVPLEAFWYLAEKRSLKKTIHRLTEKSEFLPPKEKRSALPGVLLQVKPLSPEEISVPEFKVKKRVRRSPTASLSNSPLFSTSSEIKQTKNAEILSLRADMESLVVSYATFTTFRAKAERKKQQSALKKRVEEKAAHRFHLRLHRLLGLISVAEYVDLALLQEIIRLLPSSTSDITTEVALQSHPDVERADTSFLRIKPEKKKIYQATFSQEGSSLQADLLGLLRQRDATQAPFLFSLELLVALPLLHSDSMQKQIIIWLEACMLRFVRTWFDMQEDSELTRPAAQFLGLIDLLPKELGKRFTARSFLYGIVHRDSLRQGALIPAEYEAERILQTVQNVVPVQYYQVLQQGELLRLYPSHEAGLPSFPGSPLVELELSRDILLLHRAGYISTLPVRPGEVVHDCTGSEETFILQSTSEQFFFGICFRPSWAESIGRNKQGLFVDARWLHKTYRLHWTNSTKDGAGNWQGEKELQTDQYGLFVDLSIADQVVQRFRRILPGEFMMGSPKDEPERQSWGKEALHKVILSTSFWVADTVVTQRFWQEIVKTNSSRFRGAERPVEKVSYHDAMLFLQQLNERMPGIKARLLTEAEWEYCCRAGSTTPFSFGHRITPDQVNYNGQYPYHTGTPGKNRKQTVPVKSLPCNAWGLYEMHGNVWEWCQDYWQENLSAEEPQRDPQGPATGEFRIVRGGSWSLSGRGVRSAVRGKFSPHFRNSCIGLRIALSPEEEPAP</sequence>
<dbReference type="InterPro" id="IPR042095">
    <property type="entry name" value="SUMF_sf"/>
</dbReference>
<organism evidence="2">
    <name type="scientific">Candidatus Electrothrix aestuarii</name>
    <dbReference type="NCBI Taxonomy" id="3062594"/>
    <lineage>
        <taxon>Bacteria</taxon>
        <taxon>Pseudomonadati</taxon>
        <taxon>Thermodesulfobacteriota</taxon>
        <taxon>Desulfobulbia</taxon>
        <taxon>Desulfobulbales</taxon>
        <taxon>Desulfobulbaceae</taxon>
        <taxon>Candidatus Electrothrix</taxon>
    </lineage>
</organism>
<proteinExistence type="predicted"/>
<protein>
    <submittedName>
        <fullName evidence="2">Formylglycine-generating enzyme family protein</fullName>
    </submittedName>
</protein>
<dbReference type="EMBL" id="CP159373">
    <property type="protein sequence ID" value="XCN72339.1"/>
    <property type="molecule type" value="Genomic_DNA"/>
</dbReference>
<evidence type="ECO:0000259" key="1">
    <source>
        <dbReference type="Pfam" id="PF03781"/>
    </source>
</evidence>
<dbReference type="GO" id="GO:0120147">
    <property type="term" value="F:formylglycine-generating oxidase activity"/>
    <property type="evidence" value="ECO:0007669"/>
    <property type="project" value="TreeGrafter"/>
</dbReference>
<gene>
    <name evidence="2" type="ORF">Q3M24_18855</name>
</gene>